<evidence type="ECO:0000313" key="2">
    <source>
        <dbReference type="Proteomes" id="UP000238701"/>
    </source>
</evidence>
<dbReference type="AlphaFoldDB" id="A0A2U3KYB8"/>
<dbReference type="OrthoDB" id="9794761at2"/>
<dbReference type="InterPro" id="IPR000801">
    <property type="entry name" value="Esterase-like"/>
</dbReference>
<accession>A0A2U3KYB8</accession>
<protein>
    <submittedName>
        <fullName evidence="1">Putative esterase</fullName>
    </submittedName>
</protein>
<sequence length="284" mass="32079">MEEIQKTENKAGEILAVIHAASATGDLRLHPFHSRIFHNTRHLRVWLPPGYDDPANADRHYPVLYLNDGQNLFEAGTSFTGVEWQVDETADRLIREGAIPPMIIVGLDNAAKDRIREYMPHRSLHPMMLRVQGGRYPGFLMKEVMPFVARNYRVAAGPENTGLGGSSLGALIALYTVRLRPWLFGRLLLESPSLWASNRQAIKESRNVKRWPERVFLATGTSETGQKDRDQSVVDDVRELAGILRRAGLDDKRLKLVIEEGATHHESAWARRFPQALAFLFGKP</sequence>
<dbReference type="Gene3D" id="3.40.50.1820">
    <property type="entry name" value="alpha/beta hydrolase"/>
    <property type="match status" value="1"/>
</dbReference>
<gene>
    <name evidence="1" type="ORF">SBA1_540005</name>
</gene>
<dbReference type="Proteomes" id="UP000238701">
    <property type="component" value="Unassembled WGS sequence"/>
</dbReference>
<organism evidence="1 2">
    <name type="scientific">Candidatus Sulfotelmatobacter kueseliae</name>
    <dbReference type="NCBI Taxonomy" id="2042962"/>
    <lineage>
        <taxon>Bacteria</taxon>
        <taxon>Pseudomonadati</taxon>
        <taxon>Acidobacteriota</taxon>
        <taxon>Terriglobia</taxon>
        <taxon>Terriglobales</taxon>
        <taxon>Candidatus Korobacteraceae</taxon>
        <taxon>Candidatus Sulfotelmatobacter</taxon>
    </lineage>
</organism>
<dbReference type="InterPro" id="IPR029058">
    <property type="entry name" value="AB_hydrolase_fold"/>
</dbReference>
<dbReference type="Pfam" id="PF00756">
    <property type="entry name" value="Esterase"/>
    <property type="match status" value="1"/>
</dbReference>
<name>A0A2U3KYB8_9BACT</name>
<dbReference type="PANTHER" id="PTHR48098">
    <property type="entry name" value="ENTEROCHELIN ESTERASE-RELATED"/>
    <property type="match status" value="1"/>
</dbReference>
<dbReference type="SUPFAM" id="SSF53474">
    <property type="entry name" value="alpha/beta-Hydrolases"/>
    <property type="match status" value="1"/>
</dbReference>
<proteinExistence type="predicted"/>
<dbReference type="PANTHER" id="PTHR48098:SF6">
    <property type="entry name" value="FERRI-BACILLIBACTIN ESTERASE BESA"/>
    <property type="match status" value="1"/>
</dbReference>
<dbReference type="EMBL" id="OMOD01000149">
    <property type="protein sequence ID" value="SPF44590.1"/>
    <property type="molecule type" value="Genomic_DNA"/>
</dbReference>
<dbReference type="InterPro" id="IPR050583">
    <property type="entry name" value="Mycobacterial_A85_antigen"/>
</dbReference>
<evidence type="ECO:0000313" key="1">
    <source>
        <dbReference type="EMBL" id="SPF44590.1"/>
    </source>
</evidence>
<reference evidence="2" key="1">
    <citation type="submission" date="2018-02" db="EMBL/GenBank/DDBJ databases">
        <authorList>
            <person name="Hausmann B."/>
        </authorList>
    </citation>
    <scope>NUCLEOTIDE SEQUENCE [LARGE SCALE GENOMIC DNA]</scope>
    <source>
        <strain evidence="2">Peat soil MAG SbA1</strain>
    </source>
</reference>